<feature type="compositionally biased region" description="Polar residues" evidence="1">
    <location>
        <begin position="154"/>
        <end position="170"/>
    </location>
</feature>
<proteinExistence type="predicted"/>
<evidence type="ECO:0000313" key="3">
    <source>
        <dbReference type="Proteomes" id="UP001497516"/>
    </source>
</evidence>
<dbReference type="AlphaFoldDB" id="A0AAV2FX67"/>
<dbReference type="Proteomes" id="UP001497516">
    <property type="component" value="Chromosome 7"/>
</dbReference>
<keyword evidence="3" id="KW-1185">Reference proteome</keyword>
<gene>
    <name evidence="2" type="ORF">LTRI10_LOCUS42917</name>
</gene>
<name>A0AAV2FX67_9ROSI</name>
<organism evidence="2 3">
    <name type="scientific">Linum trigynum</name>
    <dbReference type="NCBI Taxonomy" id="586398"/>
    <lineage>
        <taxon>Eukaryota</taxon>
        <taxon>Viridiplantae</taxon>
        <taxon>Streptophyta</taxon>
        <taxon>Embryophyta</taxon>
        <taxon>Tracheophyta</taxon>
        <taxon>Spermatophyta</taxon>
        <taxon>Magnoliopsida</taxon>
        <taxon>eudicotyledons</taxon>
        <taxon>Gunneridae</taxon>
        <taxon>Pentapetalae</taxon>
        <taxon>rosids</taxon>
        <taxon>fabids</taxon>
        <taxon>Malpighiales</taxon>
        <taxon>Linaceae</taxon>
        <taxon>Linum</taxon>
    </lineage>
</organism>
<dbReference type="EMBL" id="OZ034820">
    <property type="protein sequence ID" value="CAL1402951.1"/>
    <property type="molecule type" value="Genomic_DNA"/>
</dbReference>
<accession>A0AAV2FX67</accession>
<evidence type="ECO:0000313" key="2">
    <source>
        <dbReference type="EMBL" id="CAL1402951.1"/>
    </source>
</evidence>
<evidence type="ECO:0000256" key="1">
    <source>
        <dbReference type="SAM" id="MobiDB-lite"/>
    </source>
</evidence>
<evidence type="ECO:0008006" key="4">
    <source>
        <dbReference type="Google" id="ProtNLM"/>
    </source>
</evidence>
<protein>
    <recommendedName>
        <fullName evidence="4">Zinc knuckle CX2CX4HX4C domain-containing protein</fullName>
    </recommendedName>
</protein>
<feature type="region of interest" description="Disordered" evidence="1">
    <location>
        <begin position="145"/>
        <end position="206"/>
    </location>
</feature>
<reference evidence="2 3" key="1">
    <citation type="submission" date="2024-04" db="EMBL/GenBank/DDBJ databases">
        <authorList>
            <person name="Fracassetti M."/>
        </authorList>
    </citation>
    <scope>NUCLEOTIDE SEQUENCE [LARGE SCALE GENOMIC DNA]</scope>
</reference>
<sequence length="206" mass="22790">MDFPTKQGTKYGVAKVCVEITTKTNMINKLSITPEGRPEMLVDVEFCHVPRKCEKCSVFGHDCENLGGKVKRVWVVKQPKVQDVTSMGSKGKEKVEEMIEARAESSIQALVVAESVIEEPAMVVDEGCSSEPVPEDDGFKVVTGRKHRVRAPDPTSNAKSPWNLSSNQKKVQLDDNAFPSLSKPVWRMSIEPPQPAKGRGRGKKKK</sequence>